<gene>
    <name evidence="1" type="ORF">CDAR_184001</name>
</gene>
<sequence>MIATVFRVRQHGAAITALCSISTIQRSTSTAYFVFPDPPRTIIHYFFFPTHLVKNVTFFRNNAKAWISYPKGNCKQN</sequence>
<evidence type="ECO:0008006" key="3">
    <source>
        <dbReference type="Google" id="ProtNLM"/>
    </source>
</evidence>
<proteinExistence type="predicted"/>
<dbReference type="Proteomes" id="UP001054837">
    <property type="component" value="Unassembled WGS sequence"/>
</dbReference>
<protein>
    <recommendedName>
        <fullName evidence="3">Secreted protein</fullName>
    </recommendedName>
</protein>
<organism evidence="1 2">
    <name type="scientific">Caerostris darwini</name>
    <dbReference type="NCBI Taxonomy" id="1538125"/>
    <lineage>
        <taxon>Eukaryota</taxon>
        <taxon>Metazoa</taxon>
        <taxon>Ecdysozoa</taxon>
        <taxon>Arthropoda</taxon>
        <taxon>Chelicerata</taxon>
        <taxon>Arachnida</taxon>
        <taxon>Araneae</taxon>
        <taxon>Araneomorphae</taxon>
        <taxon>Entelegynae</taxon>
        <taxon>Araneoidea</taxon>
        <taxon>Araneidae</taxon>
        <taxon>Caerostris</taxon>
    </lineage>
</organism>
<name>A0AAV4TVX1_9ARAC</name>
<accession>A0AAV4TVX1</accession>
<dbReference type="AlphaFoldDB" id="A0AAV4TVX1"/>
<comment type="caution">
    <text evidence="1">The sequence shown here is derived from an EMBL/GenBank/DDBJ whole genome shotgun (WGS) entry which is preliminary data.</text>
</comment>
<dbReference type="EMBL" id="BPLQ01010320">
    <property type="protein sequence ID" value="GIY49965.1"/>
    <property type="molecule type" value="Genomic_DNA"/>
</dbReference>
<evidence type="ECO:0000313" key="2">
    <source>
        <dbReference type="Proteomes" id="UP001054837"/>
    </source>
</evidence>
<evidence type="ECO:0000313" key="1">
    <source>
        <dbReference type="EMBL" id="GIY49965.1"/>
    </source>
</evidence>
<reference evidence="1 2" key="1">
    <citation type="submission" date="2021-06" db="EMBL/GenBank/DDBJ databases">
        <title>Caerostris darwini draft genome.</title>
        <authorList>
            <person name="Kono N."/>
            <person name="Arakawa K."/>
        </authorList>
    </citation>
    <scope>NUCLEOTIDE SEQUENCE [LARGE SCALE GENOMIC DNA]</scope>
</reference>
<keyword evidence="2" id="KW-1185">Reference proteome</keyword>